<evidence type="ECO:0000256" key="4">
    <source>
        <dbReference type="SAM" id="Coils"/>
    </source>
</evidence>
<keyword evidence="4" id="KW-0175">Coiled coil</keyword>
<feature type="coiled-coil region" evidence="4">
    <location>
        <begin position="166"/>
        <end position="221"/>
    </location>
</feature>
<dbReference type="SMART" id="SM00721">
    <property type="entry name" value="BAR"/>
    <property type="match status" value="1"/>
</dbReference>
<gene>
    <name evidence="7" type="ORF">SSS_3879</name>
</gene>
<evidence type="ECO:0000313" key="9">
    <source>
        <dbReference type="Proteomes" id="UP000070412"/>
    </source>
</evidence>
<evidence type="ECO:0000259" key="6">
    <source>
        <dbReference type="PROSITE" id="PS51021"/>
    </source>
</evidence>
<organism evidence="7">
    <name type="scientific">Sarcoptes scabiei</name>
    <name type="common">Itch mite</name>
    <name type="synonym">Acarus scabiei</name>
    <dbReference type="NCBI Taxonomy" id="52283"/>
    <lineage>
        <taxon>Eukaryota</taxon>
        <taxon>Metazoa</taxon>
        <taxon>Ecdysozoa</taxon>
        <taxon>Arthropoda</taxon>
        <taxon>Chelicerata</taxon>
        <taxon>Arachnida</taxon>
        <taxon>Acari</taxon>
        <taxon>Acariformes</taxon>
        <taxon>Sarcoptiformes</taxon>
        <taxon>Astigmata</taxon>
        <taxon>Psoroptidia</taxon>
        <taxon>Sarcoptoidea</taxon>
        <taxon>Sarcoptidae</taxon>
        <taxon>Sarcoptinae</taxon>
        <taxon>Sarcoptes</taxon>
    </lineage>
</organism>
<keyword evidence="2 3" id="KW-0728">SH3 domain</keyword>
<dbReference type="PROSITE" id="PS50002">
    <property type="entry name" value="SH3"/>
    <property type="match status" value="1"/>
</dbReference>
<dbReference type="EnsemblMetazoa" id="SSS_3879s_mrna">
    <property type="protein sequence ID" value="KAF7494383.1"/>
    <property type="gene ID" value="SSS_3879"/>
</dbReference>
<dbReference type="GO" id="GO:0005737">
    <property type="term" value="C:cytoplasm"/>
    <property type="evidence" value="ECO:0007669"/>
    <property type="project" value="InterPro"/>
</dbReference>
<dbReference type="SMART" id="SM00326">
    <property type="entry name" value="SH3"/>
    <property type="match status" value="1"/>
</dbReference>
<evidence type="ECO:0000313" key="7">
    <source>
        <dbReference type="EMBL" id="KAF7494383.1"/>
    </source>
</evidence>
<dbReference type="PANTHER" id="PTHR14167:SF76">
    <property type="entry name" value="ENDOPHILIN B, ISOFORM A"/>
    <property type="match status" value="1"/>
</dbReference>
<accession>A0A834VI35</accession>
<evidence type="ECO:0000256" key="2">
    <source>
        <dbReference type="ARBA" id="ARBA00022443"/>
    </source>
</evidence>
<dbReference type="InterPro" id="IPR036028">
    <property type="entry name" value="SH3-like_dom_sf"/>
</dbReference>
<sequence length="376" mass="43135">MDFSGKAFKNLVSDVTTVFTRAKQYAEETIGTAERTELDPEFESLAERADNYKLWTERIVAKLEAVVQPNPNMRYGEMLIEKIGTEIKRDRHRNLEYLGNDMVDAGIACGPTTLYGDALMKVGKHQICLGQAEKEFVQQSYRTIIIPLRKFLDEDMKTIAKERKVLETKRLDLDVAKKRLKKAKSQDGQANLKPEMIEREIEEAKRDLENCQIEFDRQLEITKLLLEGLNTVQSNHAQCLNNFANYQIEYYNRCQKLMIDLQQTLSQPIDQSRETSSQSNAIITSNVSTIVNDIKLFAKSSMDSETNRENFVEFQKRNARCLNDYKAQNIDELSLKADEIITVSFDKSATEADWMIGERSSGERGKVPVAYLEILN</sequence>
<feature type="domain" description="SH3" evidence="5">
    <location>
        <begin position="314"/>
        <end position="376"/>
    </location>
</feature>
<dbReference type="SUPFAM" id="SSF103657">
    <property type="entry name" value="BAR/IMD domain-like"/>
    <property type="match status" value="1"/>
</dbReference>
<dbReference type="Gene3D" id="1.20.1270.60">
    <property type="entry name" value="Arfaptin homology (AH) domain/BAR domain"/>
    <property type="match status" value="1"/>
</dbReference>
<dbReference type="AlphaFoldDB" id="A0A834VI35"/>
<dbReference type="InterPro" id="IPR001452">
    <property type="entry name" value="SH3_domain"/>
</dbReference>
<dbReference type="PROSITE" id="PS51021">
    <property type="entry name" value="BAR"/>
    <property type="match status" value="1"/>
</dbReference>
<keyword evidence="9" id="KW-1185">Reference proteome</keyword>
<reference evidence="7" key="2">
    <citation type="submission" date="2020-01" db="EMBL/GenBank/DDBJ databases">
        <authorList>
            <person name="Korhonen P.K.K."/>
            <person name="Guangxu M.G."/>
            <person name="Wang T.W."/>
            <person name="Stroehlein A.J.S."/>
            <person name="Young N.D."/>
            <person name="Ang C.-S.A."/>
            <person name="Fernando D.W.F."/>
            <person name="Lu H.L."/>
            <person name="Taylor S.T."/>
            <person name="Ehtesham M.E.M."/>
            <person name="Najaraj S.H.N."/>
            <person name="Harsha G.H.G."/>
            <person name="Madugundu A.M."/>
            <person name="Renuse S.R."/>
            <person name="Holt D.H."/>
            <person name="Pandey A.P."/>
            <person name="Papenfuss A.P."/>
            <person name="Gasser R.B.G."/>
            <person name="Fischer K.F."/>
        </authorList>
    </citation>
    <scope>NUCLEOTIDE SEQUENCE</scope>
    <source>
        <strain evidence="7">SSS_KF_BRIS2020</strain>
    </source>
</reference>
<evidence type="ECO:0000313" key="8">
    <source>
        <dbReference type="EnsemblMetazoa" id="KAF7494383.1"/>
    </source>
</evidence>
<evidence type="ECO:0000256" key="3">
    <source>
        <dbReference type="PROSITE-ProRule" id="PRU00192"/>
    </source>
</evidence>
<dbReference type="InterPro" id="IPR050384">
    <property type="entry name" value="Endophilin_SH3RF"/>
</dbReference>
<dbReference type="OrthoDB" id="14167at2759"/>
<dbReference type="Pfam" id="PF03114">
    <property type="entry name" value="BAR"/>
    <property type="match status" value="1"/>
</dbReference>
<dbReference type="PANTHER" id="PTHR14167">
    <property type="entry name" value="SH3 DOMAIN-CONTAINING"/>
    <property type="match status" value="1"/>
</dbReference>
<evidence type="ECO:0000259" key="5">
    <source>
        <dbReference type="PROSITE" id="PS50002"/>
    </source>
</evidence>
<proteinExistence type="inferred from homology"/>
<dbReference type="InterPro" id="IPR004148">
    <property type="entry name" value="BAR_dom"/>
</dbReference>
<reference evidence="9" key="1">
    <citation type="journal article" date="2020" name="PLoS Negl. Trop. Dis.">
        <title>High-quality nuclear genome for Sarcoptes scabiei-A critical resource for a neglected parasite.</title>
        <authorList>
            <person name="Korhonen P.K."/>
            <person name="Gasser R.B."/>
            <person name="Ma G."/>
            <person name="Wang T."/>
            <person name="Stroehlein A.J."/>
            <person name="Young N.D."/>
            <person name="Ang C.S."/>
            <person name="Fernando D.D."/>
            <person name="Lu H.C."/>
            <person name="Taylor S."/>
            <person name="Reynolds S.L."/>
            <person name="Mofiz E."/>
            <person name="Najaraj S.H."/>
            <person name="Gowda H."/>
            <person name="Madugundu A."/>
            <person name="Renuse S."/>
            <person name="Holt D."/>
            <person name="Pandey A."/>
            <person name="Papenfuss A.T."/>
            <person name="Fischer K."/>
        </authorList>
    </citation>
    <scope>NUCLEOTIDE SEQUENCE [LARGE SCALE GENOMIC DNA]</scope>
</reference>
<dbReference type="Pfam" id="PF14604">
    <property type="entry name" value="SH3_9"/>
    <property type="match status" value="1"/>
</dbReference>
<name>A0A834VI35_SARSC</name>
<dbReference type="GO" id="GO:0016020">
    <property type="term" value="C:membrane"/>
    <property type="evidence" value="ECO:0007669"/>
    <property type="project" value="TreeGrafter"/>
</dbReference>
<feature type="domain" description="BAR" evidence="6">
    <location>
        <begin position="27"/>
        <end position="274"/>
    </location>
</feature>
<dbReference type="EMBL" id="WVUK01000053">
    <property type="protein sequence ID" value="KAF7494383.1"/>
    <property type="molecule type" value="Genomic_DNA"/>
</dbReference>
<dbReference type="Gene3D" id="2.30.30.40">
    <property type="entry name" value="SH3 Domains"/>
    <property type="match status" value="1"/>
</dbReference>
<evidence type="ECO:0000256" key="1">
    <source>
        <dbReference type="ARBA" id="ARBA00006697"/>
    </source>
</evidence>
<dbReference type="GO" id="GO:0061024">
    <property type="term" value="P:membrane organization"/>
    <property type="evidence" value="ECO:0007669"/>
    <property type="project" value="TreeGrafter"/>
</dbReference>
<comment type="similarity">
    <text evidence="1">Belongs to the endophilin family.</text>
</comment>
<dbReference type="SUPFAM" id="SSF50044">
    <property type="entry name" value="SH3-domain"/>
    <property type="match status" value="1"/>
</dbReference>
<protein>
    <submittedName>
        <fullName evidence="7">Endophilin-B1</fullName>
    </submittedName>
</protein>
<reference evidence="8" key="3">
    <citation type="submission" date="2022-06" db="UniProtKB">
        <authorList>
            <consortium name="EnsemblMetazoa"/>
        </authorList>
    </citation>
    <scope>IDENTIFICATION</scope>
</reference>
<dbReference type="InterPro" id="IPR027267">
    <property type="entry name" value="AH/BAR_dom_sf"/>
</dbReference>
<dbReference type="Proteomes" id="UP000070412">
    <property type="component" value="Unassembled WGS sequence"/>
</dbReference>